<evidence type="ECO:0000256" key="5">
    <source>
        <dbReference type="HAMAP-Rule" id="MF_00010"/>
    </source>
</evidence>
<name>A0ABU0C6Q7_9BRAD</name>
<comment type="similarity">
    <text evidence="5">Belongs to the UPF0060 family.</text>
</comment>
<comment type="caution">
    <text evidence="6">The sequence shown here is derived from an EMBL/GenBank/DDBJ whole genome shotgun (WGS) entry which is preliminary data.</text>
</comment>
<dbReference type="InterPro" id="IPR003844">
    <property type="entry name" value="UPF0060"/>
</dbReference>
<keyword evidence="7" id="KW-1185">Reference proteome</keyword>
<dbReference type="EMBL" id="JAUSUK010000001">
    <property type="protein sequence ID" value="MDQ0325581.1"/>
    <property type="molecule type" value="Genomic_DNA"/>
</dbReference>
<keyword evidence="2 5" id="KW-0812">Transmembrane</keyword>
<dbReference type="Pfam" id="PF02694">
    <property type="entry name" value="UPF0060"/>
    <property type="match status" value="1"/>
</dbReference>
<keyword evidence="4 5" id="KW-0472">Membrane</keyword>
<keyword evidence="1 5" id="KW-1003">Cell membrane</keyword>
<dbReference type="InterPro" id="IPR037185">
    <property type="entry name" value="EmrE-like"/>
</dbReference>
<dbReference type="HAMAP" id="MF_00010">
    <property type="entry name" value="UPF0060"/>
    <property type="match status" value="1"/>
</dbReference>
<reference evidence="6 7" key="1">
    <citation type="submission" date="2023-07" db="EMBL/GenBank/DDBJ databases">
        <title>Genomic Encyclopedia of Type Strains, Phase IV (KMG-IV): sequencing the most valuable type-strain genomes for metagenomic binning, comparative biology and taxonomic classification.</title>
        <authorList>
            <person name="Goeker M."/>
        </authorList>
    </citation>
    <scope>NUCLEOTIDE SEQUENCE [LARGE SCALE GENOMIC DNA]</scope>
    <source>
        <strain evidence="6 7">DSM 11549</strain>
    </source>
</reference>
<evidence type="ECO:0000256" key="3">
    <source>
        <dbReference type="ARBA" id="ARBA00022989"/>
    </source>
</evidence>
<protein>
    <submittedName>
        <fullName evidence="6">Small multidrug resistance family-3 protein</fullName>
    </submittedName>
</protein>
<evidence type="ECO:0000256" key="2">
    <source>
        <dbReference type="ARBA" id="ARBA00022692"/>
    </source>
</evidence>
<evidence type="ECO:0000256" key="4">
    <source>
        <dbReference type="ARBA" id="ARBA00023136"/>
    </source>
</evidence>
<keyword evidence="3 5" id="KW-1133">Transmembrane helix</keyword>
<dbReference type="Proteomes" id="UP001230253">
    <property type="component" value="Unassembled WGS sequence"/>
</dbReference>
<dbReference type="PANTHER" id="PTHR36116:SF1">
    <property type="entry name" value="UPF0060 MEMBRANE PROTEIN YNFA"/>
    <property type="match status" value="1"/>
</dbReference>
<feature type="transmembrane region" description="Helical" evidence="5">
    <location>
        <begin position="5"/>
        <end position="25"/>
    </location>
</feature>
<comment type="subcellular location">
    <subcellularLocation>
        <location evidence="5">Cell membrane</location>
        <topology evidence="5">Multi-pass membrane protein</topology>
    </subcellularLocation>
</comment>
<feature type="transmembrane region" description="Helical" evidence="5">
    <location>
        <begin position="88"/>
        <end position="105"/>
    </location>
</feature>
<feature type="transmembrane region" description="Helical" evidence="5">
    <location>
        <begin position="31"/>
        <end position="51"/>
    </location>
</feature>
<dbReference type="RefSeq" id="WP_370872290.1">
    <property type="nucleotide sequence ID" value="NZ_JAUSUK010000001.1"/>
</dbReference>
<dbReference type="PANTHER" id="PTHR36116">
    <property type="entry name" value="UPF0060 MEMBRANE PROTEIN YNFA"/>
    <property type="match status" value="1"/>
</dbReference>
<dbReference type="SUPFAM" id="SSF103481">
    <property type="entry name" value="Multidrug resistance efflux transporter EmrE"/>
    <property type="match status" value="1"/>
</dbReference>
<feature type="transmembrane region" description="Helical" evidence="5">
    <location>
        <begin position="58"/>
        <end position="76"/>
    </location>
</feature>
<dbReference type="NCBIfam" id="NF002586">
    <property type="entry name" value="PRK02237.1"/>
    <property type="match status" value="1"/>
</dbReference>
<organism evidence="6 7">
    <name type="scientific">Rhodopseudomonas julia</name>
    <dbReference type="NCBI Taxonomy" id="200617"/>
    <lineage>
        <taxon>Bacteria</taxon>
        <taxon>Pseudomonadati</taxon>
        <taxon>Pseudomonadota</taxon>
        <taxon>Alphaproteobacteria</taxon>
        <taxon>Hyphomicrobiales</taxon>
        <taxon>Nitrobacteraceae</taxon>
        <taxon>Rhodopseudomonas</taxon>
    </lineage>
</organism>
<evidence type="ECO:0000313" key="6">
    <source>
        <dbReference type="EMBL" id="MDQ0325581.1"/>
    </source>
</evidence>
<sequence>MQTALAYVVAAIAEIAGCFAFWAWLRLDRSVWWLAPGLVALLVFASALTFVETDAAGRAYAAYGGVYIAASLLWLWSVEGLRPDRWDVTGAAICLLGTAVILLGPRTP</sequence>
<evidence type="ECO:0000313" key="7">
    <source>
        <dbReference type="Proteomes" id="UP001230253"/>
    </source>
</evidence>
<gene>
    <name evidence="6" type="ORF">J2R99_001430</name>
</gene>
<evidence type="ECO:0000256" key="1">
    <source>
        <dbReference type="ARBA" id="ARBA00022475"/>
    </source>
</evidence>
<accession>A0ABU0C6Q7</accession>
<proteinExistence type="inferred from homology"/>